<dbReference type="AlphaFoldDB" id="A0A0E9QVT1"/>
<name>A0A0E9QVT1_ANGAN</name>
<keyword evidence="1" id="KW-0472">Membrane</keyword>
<sequence>MCLFYYLDLPLLILWKGPCFLVKFFIFIVFC</sequence>
<reference evidence="2" key="1">
    <citation type="submission" date="2014-11" db="EMBL/GenBank/DDBJ databases">
        <authorList>
            <person name="Amaro Gonzalez C."/>
        </authorList>
    </citation>
    <scope>NUCLEOTIDE SEQUENCE</scope>
</reference>
<proteinExistence type="predicted"/>
<evidence type="ECO:0000256" key="1">
    <source>
        <dbReference type="SAM" id="Phobius"/>
    </source>
</evidence>
<organism evidence="2">
    <name type="scientific">Anguilla anguilla</name>
    <name type="common">European freshwater eel</name>
    <name type="synonym">Muraena anguilla</name>
    <dbReference type="NCBI Taxonomy" id="7936"/>
    <lineage>
        <taxon>Eukaryota</taxon>
        <taxon>Metazoa</taxon>
        <taxon>Chordata</taxon>
        <taxon>Craniata</taxon>
        <taxon>Vertebrata</taxon>
        <taxon>Euteleostomi</taxon>
        <taxon>Actinopterygii</taxon>
        <taxon>Neopterygii</taxon>
        <taxon>Teleostei</taxon>
        <taxon>Anguilliformes</taxon>
        <taxon>Anguillidae</taxon>
        <taxon>Anguilla</taxon>
    </lineage>
</organism>
<keyword evidence="1" id="KW-1133">Transmembrane helix</keyword>
<feature type="transmembrane region" description="Helical" evidence="1">
    <location>
        <begin position="12"/>
        <end position="30"/>
    </location>
</feature>
<protein>
    <submittedName>
        <fullName evidence="2">Uncharacterized protein</fullName>
    </submittedName>
</protein>
<reference evidence="2" key="2">
    <citation type="journal article" date="2015" name="Fish Shellfish Immunol.">
        <title>Early steps in the European eel (Anguilla anguilla)-Vibrio vulnificus interaction in the gills: Role of the RtxA13 toxin.</title>
        <authorList>
            <person name="Callol A."/>
            <person name="Pajuelo D."/>
            <person name="Ebbesson L."/>
            <person name="Teles M."/>
            <person name="MacKenzie S."/>
            <person name="Amaro C."/>
        </authorList>
    </citation>
    <scope>NUCLEOTIDE SEQUENCE</scope>
</reference>
<dbReference type="EMBL" id="GBXM01087643">
    <property type="protein sequence ID" value="JAH20934.1"/>
    <property type="molecule type" value="Transcribed_RNA"/>
</dbReference>
<keyword evidence="1" id="KW-0812">Transmembrane</keyword>
<evidence type="ECO:0000313" key="2">
    <source>
        <dbReference type="EMBL" id="JAH20934.1"/>
    </source>
</evidence>
<accession>A0A0E9QVT1</accession>